<feature type="non-terminal residue" evidence="1">
    <location>
        <position position="1"/>
    </location>
</feature>
<evidence type="ECO:0000313" key="2">
    <source>
        <dbReference type="Proteomes" id="UP000789920"/>
    </source>
</evidence>
<comment type="caution">
    <text evidence="1">The sequence shown here is derived from an EMBL/GenBank/DDBJ whole genome shotgun (WGS) entry which is preliminary data.</text>
</comment>
<organism evidence="1 2">
    <name type="scientific">Racocetra persica</name>
    <dbReference type="NCBI Taxonomy" id="160502"/>
    <lineage>
        <taxon>Eukaryota</taxon>
        <taxon>Fungi</taxon>
        <taxon>Fungi incertae sedis</taxon>
        <taxon>Mucoromycota</taxon>
        <taxon>Glomeromycotina</taxon>
        <taxon>Glomeromycetes</taxon>
        <taxon>Diversisporales</taxon>
        <taxon>Gigasporaceae</taxon>
        <taxon>Racocetra</taxon>
    </lineage>
</organism>
<proteinExistence type="predicted"/>
<sequence length="153" mass="17632">NNNMDTNYSDYITPASYDYYGTGTQSKKSKYVYYINELHGKEIKQMITYYDSLSEDLIKKDSVVHIYIVLRQERKYCGMRFFAEIRKPDSSERFGFTRDIEVIASNETGEGNMNSNNKPSNILPMALLTLSDTLESIETNPLLERYGETNVTG</sequence>
<gene>
    <name evidence="1" type="ORF">RPERSI_LOCUS34034</name>
</gene>
<name>A0ACA9SRK0_9GLOM</name>
<accession>A0ACA9SRK0</accession>
<keyword evidence="2" id="KW-1185">Reference proteome</keyword>
<dbReference type="EMBL" id="CAJVQC010150243">
    <property type="protein sequence ID" value="CAG8846232.1"/>
    <property type="molecule type" value="Genomic_DNA"/>
</dbReference>
<protein>
    <submittedName>
        <fullName evidence="1">22328_t:CDS:1</fullName>
    </submittedName>
</protein>
<feature type="non-terminal residue" evidence="1">
    <location>
        <position position="153"/>
    </location>
</feature>
<reference evidence="1" key="1">
    <citation type="submission" date="2021-06" db="EMBL/GenBank/DDBJ databases">
        <authorList>
            <person name="Kallberg Y."/>
            <person name="Tangrot J."/>
            <person name="Rosling A."/>
        </authorList>
    </citation>
    <scope>NUCLEOTIDE SEQUENCE</scope>
    <source>
        <strain evidence="1">MA461A</strain>
    </source>
</reference>
<evidence type="ECO:0000313" key="1">
    <source>
        <dbReference type="EMBL" id="CAG8846232.1"/>
    </source>
</evidence>
<dbReference type="Proteomes" id="UP000789920">
    <property type="component" value="Unassembled WGS sequence"/>
</dbReference>